<keyword evidence="4 7" id="KW-1133">Transmembrane helix</keyword>
<evidence type="ECO:0000259" key="8">
    <source>
        <dbReference type="Pfam" id="PF02687"/>
    </source>
</evidence>
<keyword evidence="3 7" id="KW-0812">Transmembrane</keyword>
<feature type="transmembrane region" description="Helical" evidence="7">
    <location>
        <begin position="350"/>
        <end position="369"/>
    </location>
</feature>
<feature type="transmembrane region" description="Helical" evidence="7">
    <location>
        <begin position="390"/>
        <end position="411"/>
    </location>
</feature>
<evidence type="ECO:0000256" key="2">
    <source>
        <dbReference type="ARBA" id="ARBA00022475"/>
    </source>
</evidence>
<evidence type="ECO:0000313" key="10">
    <source>
        <dbReference type="Proteomes" id="UP000317982"/>
    </source>
</evidence>
<feature type="transmembrane region" description="Helical" evidence="7">
    <location>
        <begin position="431"/>
        <end position="450"/>
    </location>
</feature>
<feature type="domain" description="ABC3 transporter permease C-terminal" evidence="8">
    <location>
        <begin position="263"/>
        <end position="376"/>
    </location>
</feature>
<comment type="caution">
    <text evidence="9">The sequence shown here is derived from an EMBL/GenBank/DDBJ whole genome shotgun (WGS) entry which is preliminary data.</text>
</comment>
<evidence type="ECO:0000256" key="6">
    <source>
        <dbReference type="ARBA" id="ARBA00038076"/>
    </source>
</evidence>
<feature type="transmembrane region" description="Helical" evidence="7">
    <location>
        <begin position="478"/>
        <end position="503"/>
    </location>
</feature>
<feature type="domain" description="ABC3 transporter permease C-terminal" evidence="8">
    <location>
        <begin position="866"/>
        <end position="978"/>
    </location>
</feature>
<feature type="non-terminal residue" evidence="9">
    <location>
        <position position="1"/>
    </location>
</feature>
<keyword evidence="2" id="KW-1003">Cell membrane</keyword>
<dbReference type="Proteomes" id="UP000317982">
    <property type="component" value="Unassembled WGS sequence"/>
</dbReference>
<dbReference type="Pfam" id="PF02687">
    <property type="entry name" value="FtsX"/>
    <property type="match status" value="2"/>
</dbReference>
<comment type="similarity">
    <text evidence="6">Belongs to the ABC-4 integral membrane protein family.</text>
</comment>
<dbReference type="EMBL" id="VIRS01000013">
    <property type="protein sequence ID" value="TQS43493.1"/>
    <property type="molecule type" value="Genomic_DNA"/>
</dbReference>
<dbReference type="GO" id="GO:0005886">
    <property type="term" value="C:plasma membrane"/>
    <property type="evidence" value="ECO:0007669"/>
    <property type="project" value="UniProtKB-SubCell"/>
</dbReference>
<evidence type="ECO:0000256" key="4">
    <source>
        <dbReference type="ARBA" id="ARBA00022989"/>
    </source>
</evidence>
<dbReference type="RefSeq" id="WP_142706191.1">
    <property type="nucleotide sequence ID" value="NZ_VIRS01000013.1"/>
</dbReference>
<gene>
    <name evidence="9" type="ORF">FL583_19920</name>
</gene>
<feature type="transmembrane region" description="Helical" evidence="7">
    <location>
        <begin position="862"/>
        <end position="888"/>
    </location>
</feature>
<organism evidence="9 10">
    <name type="scientific">Cryptosporangium phraense</name>
    <dbReference type="NCBI Taxonomy" id="2593070"/>
    <lineage>
        <taxon>Bacteria</taxon>
        <taxon>Bacillati</taxon>
        <taxon>Actinomycetota</taxon>
        <taxon>Actinomycetes</taxon>
        <taxon>Cryptosporangiales</taxon>
        <taxon>Cryptosporangiaceae</taxon>
        <taxon>Cryptosporangium</taxon>
    </lineage>
</organism>
<evidence type="ECO:0000313" key="9">
    <source>
        <dbReference type="EMBL" id="TQS43493.1"/>
    </source>
</evidence>
<comment type="subcellular location">
    <subcellularLocation>
        <location evidence="1">Cell membrane</location>
        <topology evidence="1">Multi-pass membrane protein</topology>
    </subcellularLocation>
</comment>
<dbReference type="AlphaFoldDB" id="A0A545AQD3"/>
<dbReference type="InterPro" id="IPR050250">
    <property type="entry name" value="Macrolide_Exporter_MacB"/>
</dbReference>
<protein>
    <submittedName>
        <fullName evidence="9">FtsX-like permease family protein</fullName>
    </submittedName>
</protein>
<evidence type="ECO:0000256" key="5">
    <source>
        <dbReference type="ARBA" id="ARBA00023136"/>
    </source>
</evidence>
<name>A0A545AQD3_9ACTN</name>
<dbReference type="OrthoDB" id="5176391at2"/>
<keyword evidence="5 7" id="KW-0472">Membrane</keyword>
<dbReference type="InterPro" id="IPR003838">
    <property type="entry name" value="ABC3_permease_C"/>
</dbReference>
<feature type="transmembrane region" description="Helical" evidence="7">
    <location>
        <begin position="957"/>
        <end position="982"/>
    </location>
</feature>
<dbReference type="InParanoid" id="A0A545AQD3"/>
<feature type="transmembrane region" description="Helical" evidence="7">
    <location>
        <begin position="909"/>
        <end position="937"/>
    </location>
</feature>
<accession>A0A545AQD3</accession>
<feature type="transmembrane region" description="Helical" evidence="7">
    <location>
        <begin position="304"/>
        <end position="330"/>
    </location>
</feature>
<evidence type="ECO:0000256" key="7">
    <source>
        <dbReference type="SAM" id="Phobius"/>
    </source>
</evidence>
<feature type="transmembrane region" description="Helical" evidence="7">
    <location>
        <begin position="261"/>
        <end position="283"/>
    </location>
</feature>
<evidence type="ECO:0000256" key="1">
    <source>
        <dbReference type="ARBA" id="ARBA00004651"/>
    </source>
</evidence>
<sequence length="998" mass="102224">EVAASRLRPDQVQATAYTVKIAAADARPVAADTRRVLLDATAPFAATTATRASSPMHKLPMASDDDRGLLAEAYLSGVENLPAVATLRAGRWPRATARPLETVLFDSTARLLGLTVGSRVHLGAQVGRAPAPAVDVVVVGLVRPEAGAGWDRDPLGGAGFDPHPADLAYASQVNAYGPFLVTLDDLLAGGSALDRLEVTARPDLSAPTGPGLDRLTSSLLGADRMLSGKLGDRVEFDRVTSPIPDTLLDARRQQELIASSVLAFALIGVVLTAIALALAGRLATSERTDERALLSALGLDRGQFALLAAVEAVVLAVLAAAVSIPASTALHSTLTHLSPLADAGLTSRPIVTPAQVVAVVSGALALAVLHVGLAVRRVPDSGDRRSRRELLARSGVDVLLCALAAVGWWQLRAQPAAGGSRADVVRVLAPALILAASIAIVLRLLPLALARAERFATRARGLVWPLAAHQAARRPQAVAAALLIGLACAAATFGTAFGATWAASQRDQADLAVGTDLAIALAKPPTAGQGVQVGAATGGTITPVVEHNVAVGQYLGEGSSAPQLVALDTRQAGRLLRGRSDDRWSDVARPAAPTSTVTGPVLPRSATLTLTGTATGGGSIVVTPELLLQDATGLRTACSGPPIELDGRPHPVPGCVPADGLRLVAVSIPVTSTSWEVINAHVDVVLTVPATFPAQWSLRAAAPLSGQTSRRVVSASGDRLHVSADVGFSDPLALSRTLVATAFPDPGPVPLVVSTRFARDVSAHRGSVLSLGFGSTAIVGVVKDVVPTIPSAPGAPGALADVDTLTRALAVRGEFTSPVTAWWVGHPRAGSTVDALHLGEVTTRSGETARLTNGPLRASLPAMFRILVTASVLLLLGGVVLHVVYDVRQRALEVARLRGLGVSRRDLRLMLLAEHAAVLLPLLALGAVVGAAANWAVAPLLVRSDTGAVAVPPATTAWPWATGSALLAALVVGGGLAVAAVVSIQARRADAAHLRVAS</sequence>
<dbReference type="GO" id="GO:0022857">
    <property type="term" value="F:transmembrane transporter activity"/>
    <property type="evidence" value="ECO:0007669"/>
    <property type="project" value="TreeGrafter"/>
</dbReference>
<dbReference type="PANTHER" id="PTHR30572:SF4">
    <property type="entry name" value="ABC TRANSPORTER PERMEASE YTRF"/>
    <property type="match status" value="1"/>
</dbReference>
<proteinExistence type="inferred from homology"/>
<keyword evidence="10" id="KW-1185">Reference proteome</keyword>
<reference evidence="9 10" key="1">
    <citation type="submission" date="2019-07" db="EMBL/GenBank/DDBJ databases">
        <title>Cryptosporangium phraense sp. nov., isolated from plant litter.</title>
        <authorList>
            <person name="Suriyachadkun C."/>
        </authorList>
    </citation>
    <scope>NUCLEOTIDE SEQUENCE [LARGE SCALE GENOMIC DNA]</scope>
    <source>
        <strain evidence="9 10">A-T 5661</strain>
    </source>
</reference>
<evidence type="ECO:0000256" key="3">
    <source>
        <dbReference type="ARBA" id="ARBA00022692"/>
    </source>
</evidence>
<dbReference type="PANTHER" id="PTHR30572">
    <property type="entry name" value="MEMBRANE COMPONENT OF TRANSPORTER-RELATED"/>
    <property type="match status" value="1"/>
</dbReference>